<accession>A0ABV5X657</accession>
<feature type="domain" description="HTH marR-type" evidence="1">
    <location>
        <begin position="9"/>
        <end position="142"/>
    </location>
</feature>
<proteinExistence type="predicted"/>
<dbReference type="Proteomes" id="UP001589707">
    <property type="component" value="Unassembled WGS sequence"/>
</dbReference>
<dbReference type="PANTHER" id="PTHR39515:SF2">
    <property type="entry name" value="HTH-TYPE TRANSCRIPTIONAL REGULATOR RV0880"/>
    <property type="match status" value="1"/>
</dbReference>
<dbReference type="Gene3D" id="1.10.10.10">
    <property type="entry name" value="Winged helix-like DNA-binding domain superfamily/Winged helix DNA-binding domain"/>
    <property type="match status" value="1"/>
</dbReference>
<dbReference type="InterPro" id="IPR036390">
    <property type="entry name" value="WH_DNA-bd_sf"/>
</dbReference>
<reference evidence="2 3" key="1">
    <citation type="submission" date="2024-09" db="EMBL/GenBank/DDBJ databases">
        <authorList>
            <person name="Sun Q."/>
            <person name="Mori K."/>
        </authorList>
    </citation>
    <scope>NUCLEOTIDE SEQUENCE [LARGE SCALE GENOMIC DNA]</scope>
    <source>
        <strain evidence="2 3">JCM 11683</strain>
    </source>
</reference>
<dbReference type="PROSITE" id="PS50995">
    <property type="entry name" value="HTH_MARR_2"/>
    <property type="match status" value="1"/>
</dbReference>
<dbReference type="SMART" id="SM00347">
    <property type="entry name" value="HTH_MARR"/>
    <property type="match status" value="1"/>
</dbReference>
<dbReference type="InterPro" id="IPR052526">
    <property type="entry name" value="HTH-type_Bedaq_tolerance"/>
</dbReference>
<gene>
    <name evidence="2" type="ORF">ACFFN1_16255</name>
</gene>
<evidence type="ECO:0000313" key="3">
    <source>
        <dbReference type="Proteomes" id="UP001589707"/>
    </source>
</evidence>
<protein>
    <submittedName>
        <fullName evidence="2">MarR family winged helix-turn-helix transcriptional regulator</fullName>
    </submittedName>
</protein>
<dbReference type="PANTHER" id="PTHR39515">
    <property type="entry name" value="CONSERVED PROTEIN"/>
    <property type="match status" value="1"/>
</dbReference>
<dbReference type="RefSeq" id="WP_376841940.1">
    <property type="nucleotide sequence ID" value="NZ_JBHMAU010000132.1"/>
</dbReference>
<sequence>MDDGVRHDAEVLASVIVELRRALRRANGRSQAPSKRRTESQTEVLRYLGSHPGTGTNTIAAALRLSPNTVSAVCSALVREGALSRQRDPADGRAARFYVTDDLAQLRAEKHDRRADVLTQALAAMEPADQAVLTAALPVLATLIRELDSLPDRH</sequence>
<keyword evidence="3" id="KW-1185">Reference proteome</keyword>
<evidence type="ECO:0000259" key="1">
    <source>
        <dbReference type="PROSITE" id="PS50995"/>
    </source>
</evidence>
<dbReference type="EMBL" id="JBHMAU010000132">
    <property type="protein sequence ID" value="MFB9777930.1"/>
    <property type="molecule type" value="Genomic_DNA"/>
</dbReference>
<dbReference type="Pfam" id="PF01047">
    <property type="entry name" value="MarR"/>
    <property type="match status" value="1"/>
</dbReference>
<dbReference type="SUPFAM" id="SSF46785">
    <property type="entry name" value="Winged helix' DNA-binding domain"/>
    <property type="match status" value="1"/>
</dbReference>
<name>A0ABV5X657_9MICO</name>
<organism evidence="2 3">
    <name type="scientific">Brevibacterium otitidis</name>
    <dbReference type="NCBI Taxonomy" id="53364"/>
    <lineage>
        <taxon>Bacteria</taxon>
        <taxon>Bacillati</taxon>
        <taxon>Actinomycetota</taxon>
        <taxon>Actinomycetes</taxon>
        <taxon>Micrococcales</taxon>
        <taxon>Brevibacteriaceae</taxon>
        <taxon>Brevibacterium</taxon>
    </lineage>
</organism>
<dbReference type="InterPro" id="IPR036388">
    <property type="entry name" value="WH-like_DNA-bd_sf"/>
</dbReference>
<evidence type="ECO:0000313" key="2">
    <source>
        <dbReference type="EMBL" id="MFB9777930.1"/>
    </source>
</evidence>
<dbReference type="InterPro" id="IPR000835">
    <property type="entry name" value="HTH_MarR-typ"/>
</dbReference>
<comment type="caution">
    <text evidence="2">The sequence shown here is derived from an EMBL/GenBank/DDBJ whole genome shotgun (WGS) entry which is preliminary data.</text>
</comment>